<dbReference type="Proteomes" id="UP000224877">
    <property type="component" value="Segment"/>
</dbReference>
<reference evidence="1 2" key="1">
    <citation type="submission" date="2016-07" db="EMBL/GenBank/DDBJ databases">
        <title>Characterization of three bacteriophages infecting bacteria isolated from shrimp culture pond water.</title>
        <authorList>
            <person name="Khoa H.V."/>
        </authorList>
    </citation>
    <scope>NUCLEOTIDE SEQUENCE [LARGE SCALE GENOMIC DNA]</scope>
</reference>
<gene>
    <name evidence="1" type="ORF">BPT24_253</name>
</gene>
<protein>
    <submittedName>
        <fullName evidence="1">Uncharacterized protein</fullName>
    </submittedName>
</protein>
<keyword evidence="2" id="KW-1185">Reference proteome</keyword>
<organism evidence="1 2">
    <name type="scientific">Tenacibaculum phage pT24</name>
    <dbReference type="NCBI Taxonomy" id="1880590"/>
    <lineage>
        <taxon>Viruses</taxon>
        <taxon>Duplodnaviria</taxon>
        <taxon>Heunggongvirae</taxon>
        <taxon>Uroviricota</taxon>
        <taxon>Caudoviricetes</taxon>
        <taxon>Kungbxnavirus</taxon>
        <taxon>Kungbxnavirus pT24</taxon>
    </lineage>
</organism>
<name>A0A1B4XX31_9CAUD</name>
<dbReference type="EMBL" id="LC168164">
    <property type="protein sequence ID" value="BAV39372.1"/>
    <property type="molecule type" value="Genomic_DNA"/>
</dbReference>
<accession>A0A1B4XX31</accession>
<sequence length="263" mass="30304">MRLIRKANVSIKVDDRHLELDIKQFSKYLVNGILAEMLGLVKYGTYIIKPIGKTTISLTSMNKEITEDVIDYVIEWESVEELQNKLVKLSSIFLKDIKSSDIKSRYESAFFDGKGICFGIRETPEGVAPYQVPLYHHVYDGINIPDVVQESVLGLLNDKFMFQFYVVSNGKRLEIEEFESDLAEGFKKMLNDYLTRVYEIYSGNVDICILCGNNEYSFIDMHSTLRQGKELKSLGISFIESIQKTFINELITKNLFYCTENDE</sequence>
<evidence type="ECO:0000313" key="2">
    <source>
        <dbReference type="Proteomes" id="UP000224877"/>
    </source>
</evidence>
<proteinExistence type="predicted"/>
<evidence type="ECO:0000313" key="1">
    <source>
        <dbReference type="EMBL" id="BAV39372.1"/>
    </source>
</evidence>